<dbReference type="Gene3D" id="2.120.10.80">
    <property type="entry name" value="Kelch-type beta propeller"/>
    <property type="match status" value="2"/>
</dbReference>
<dbReference type="EMBL" id="AUSU01002304">
    <property type="protein sequence ID" value="EPS69063.1"/>
    <property type="molecule type" value="Genomic_DNA"/>
</dbReference>
<feature type="non-terminal residue" evidence="1">
    <location>
        <position position="348"/>
    </location>
</feature>
<evidence type="ECO:0000313" key="2">
    <source>
        <dbReference type="Proteomes" id="UP000015453"/>
    </source>
</evidence>
<dbReference type="OrthoDB" id="309851at2759"/>
<dbReference type="InterPro" id="IPR015915">
    <property type="entry name" value="Kelch-typ_b-propeller"/>
</dbReference>
<dbReference type="Proteomes" id="UP000015453">
    <property type="component" value="Unassembled WGS sequence"/>
</dbReference>
<keyword evidence="2" id="KW-1185">Reference proteome</keyword>
<dbReference type="SUPFAM" id="SSF117281">
    <property type="entry name" value="Kelch motif"/>
    <property type="match status" value="1"/>
</dbReference>
<dbReference type="FunFam" id="2.120.10.80:FF:000042">
    <property type="entry name" value="Serine/threonine-protein phosphatase"/>
    <property type="match status" value="1"/>
</dbReference>
<reference evidence="1 2" key="1">
    <citation type="journal article" date="2013" name="BMC Genomics">
        <title>The miniature genome of a carnivorous plant Genlisea aurea contains a low number of genes and short non-coding sequences.</title>
        <authorList>
            <person name="Leushkin E.V."/>
            <person name="Sutormin R.A."/>
            <person name="Nabieva E.R."/>
            <person name="Penin A.A."/>
            <person name="Kondrashov A.S."/>
            <person name="Logacheva M.D."/>
        </authorList>
    </citation>
    <scope>NUCLEOTIDE SEQUENCE [LARGE SCALE GENOMIC DNA]</scope>
</reference>
<proteinExistence type="predicted"/>
<gene>
    <name evidence="1" type="ORF">M569_05702</name>
</gene>
<dbReference type="PANTHER" id="PTHR46422:SF6">
    <property type="entry name" value="SERINE_THREONINE-PROTEIN PHOSPHATASE BSL1"/>
    <property type="match status" value="1"/>
</dbReference>
<sequence length="348" mass="36867">MGSKPWLHPAPTYRPLESFWDAEDDSPGPRCGHTLTAVSATKTHGPRLILFGGATAIEGGNGAAPGIRLAGVTNSVHSYDVLTRKWTSRLQPAGEPPSPRAAHAAAAVGTMVVFQGGIGPAGHSTDDLYVLDMSHNKFKWHRVVVQGQGPGPRYGHAMDLVAQRYLVTVSGNDGKRVLSDAWALDTAQKPYVWQRLNPEGDRPSARMYATASARSDGMFLLCGGRDTSGAPLSDAYGLLMHRSGLWEWTLAPGVSPSPRYQHASVFVGARLHVTGGVLRGGRSVDSDAAVAVLDTAAGVWLDKNGLVTSKGNKGQGGDADPSLETMRRCRHAAASVGIRIYIYGGLRG</sequence>
<name>S8E089_9LAMI</name>
<protein>
    <submittedName>
        <fullName evidence="1">Serine/threonine-protein phosphatase</fullName>
    </submittedName>
</protein>
<accession>S8E089</accession>
<dbReference type="Pfam" id="PF24681">
    <property type="entry name" value="Kelch_KLHDC2_KLHL20_DRC7"/>
    <property type="match status" value="1"/>
</dbReference>
<evidence type="ECO:0000313" key="1">
    <source>
        <dbReference type="EMBL" id="EPS69063.1"/>
    </source>
</evidence>
<dbReference type="AlphaFoldDB" id="S8E089"/>
<dbReference type="PANTHER" id="PTHR46422">
    <property type="entry name" value="SERINE/THREONINE-PROTEIN PHOSPHATASE BSL3"/>
    <property type="match status" value="1"/>
</dbReference>
<comment type="caution">
    <text evidence="1">The sequence shown here is derived from an EMBL/GenBank/DDBJ whole genome shotgun (WGS) entry which is preliminary data.</text>
</comment>
<organism evidence="1 2">
    <name type="scientific">Genlisea aurea</name>
    <dbReference type="NCBI Taxonomy" id="192259"/>
    <lineage>
        <taxon>Eukaryota</taxon>
        <taxon>Viridiplantae</taxon>
        <taxon>Streptophyta</taxon>
        <taxon>Embryophyta</taxon>
        <taxon>Tracheophyta</taxon>
        <taxon>Spermatophyta</taxon>
        <taxon>Magnoliopsida</taxon>
        <taxon>eudicotyledons</taxon>
        <taxon>Gunneridae</taxon>
        <taxon>Pentapetalae</taxon>
        <taxon>asterids</taxon>
        <taxon>lamiids</taxon>
        <taxon>Lamiales</taxon>
        <taxon>Lentibulariaceae</taxon>
        <taxon>Genlisea</taxon>
    </lineage>
</organism>